<evidence type="ECO:0000313" key="4">
    <source>
        <dbReference type="Proteomes" id="UP001595765"/>
    </source>
</evidence>
<protein>
    <submittedName>
        <fullName evidence="3">DUF4307 domain-containing protein</fullName>
    </submittedName>
</protein>
<dbReference type="RefSeq" id="WP_386429840.1">
    <property type="nucleotide sequence ID" value="NZ_JBHSBB010000010.1"/>
</dbReference>
<evidence type="ECO:0000256" key="2">
    <source>
        <dbReference type="SAM" id="Phobius"/>
    </source>
</evidence>
<keyword evidence="4" id="KW-1185">Reference proteome</keyword>
<name>A0ABV8HL54_9ACTN</name>
<organism evidence="3 4">
    <name type="scientific">Streptomyces polygonati</name>
    <dbReference type="NCBI Taxonomy" id="1617087"/>
    <lineage>
        <taxon>Bacteria</taxon>
        <taxon>Bacillati</taxon>
        <taxon>Actinomycetota</taxon>
        <taxon>Actinomycetes</taxon>
        <taxon>Kitasatosporales</taxon>
        <taxon>Streptomycetaceae</taxon>
        <taxon>Streptomyces</taxon>
    </lineage>
</organism>
<evidence type="ECO:0000256" key="1">
    <source>
        <dbReference type="SAM" id="MobiDB-lite"/>
    </source>
</evidence>
<feature type="transmembrane region" description="Helical" evidence="2">
    <location>
        <begin position="43"/>
        <end position="61"/>
    </location>
</feature>
<evidence type="ECO:0000313" key="3">
    <source>
        <dbReference type="EMBL" id="MFC4032738.1"/>
    </source>
</evidence>
<feature type="region of interest" description="Disordered" evidence="1">
    <location>
        <begin position="1"/>
        <end position="34"/>
    </location>
</feature>
<feature type="compositionally biased region" description="Basic and acidic residues" evidence="1">
    <location>
        <begin position="22"/>
        <end position="34"/>
    </location>
</feature>
<gene>
    <name evidence="3" type="ORF">ACFO3J_14755</name>
</gene>
<keyword evidence="2" id="KW-0812">Transmembrane</keyword>
<reference evidence="4" key="1">
    <citation type="journal article" date="2019" name="Int. J. Syst. Evol. Microbiol.">
        <title>The Global Catalogue of Microorganisms (GCM) 10K type strain sequencing project: providing services to taxonomists for standard genome sequencing and annotation.</title>
        <authorList>
            <consortium name="The Broad Institute Genomics Platform"/>
            <consortium name="The Broad Institute Genome Sequencing Center for Infectious Disease"/>
            <person name="Wu L."/>
            <person name="Ma J."/>
        </authorList>
    </citation>
    <scope>NUCLEOTIDE SEQUENCE [LARGE SCALE GENOMIC DNA]</scope>
    <source>
        <strain evidence="4">CGMCC 4.7237</strain>
    </source>
</reference>
<dbReference type="Pfam" id="PF14155">
    <property type="entry name" value="DUF4307"/>
    <property type="match status" value="1"/>
</dbReference>
<dbReference type="InterPro" id="IPR025443">
    <property type="entry name" value="DUF4307"/>
</dbReference>
<proteinExistence type="predicted"/>
<keyword evidence="2" id="KW-1133">Transmembrane helix</keyword>
<accession>A0ABV8HL54</accession>
<sequence>MTAVSGPPDSPLSTPPEGRYGPGDRRYGRGADADARTDRHLKVTAIVLAVVGALLLGWYGWHSLAGDKISAQVVAFQVVSDQAVEIHLEVHKEAGQVAECTLRSQDEDHNEVGRKDVRITQHAKQVDTIVTVRTTARGETGELVSCGAASGH</sequence>
<dbReference type="Proteomes" id="UP001595765">
    <property type="component" value="Unassembled WGS sequence"/>
</dbReference>
<keyword evidence="2" id="KW-0472">Membrane</keyword>
<comment type="caution">
    <text evidence="3">The sequence shown here is derived from an EMBL/GenBank/DDBJ whole genome shotgun (WGS) entry which is preliminary data.</text>
</comment>
<dbReference type="EMBL" id="JBHSBB010000010">
    <property type="protein sequence ID" value="MFC4032738.1"/>
    <property type="molecule type" value="Genomic_DNA"/>
</dbReference>